<comment type="caution">
    <text evidence="3">The sequence shown here is derived from an EMBL/GenBank/DDBJ whole genome shotgun (WGS) entry which is preliminary data.</text>
</comment>
<evidence type="ECO:0000256" key="1">
    <source>
        <dbReference type="SAM" id="SignalP"/>
    </source>
</evidence>
<feature type="domain" description="Thiol:disulfide interchange protein DsbD N-terminal" evidence="2">
    <location>
        <begin position="40"/>
        <end position="142"/>
    </location>
</feature>
<dbReference type="OrthoDB" id="9811036at2"/>
<sequence length="267" mass="28137">MLTTFLVALTTLTTPALAGAGGGLGNLVQIEILDGGPTTRGTHMAALRLTLSDGWKTYWRAPGEAGIPPSFDWRGSHNLGNVAITWPAPEVFHTNGLRTIGYKHQMILPVEVTPTNDGQPVRLRGQIDFGLCSDVCIPGTLTFDQQLDPQAGRNPAIIAALAQRPYSAAEAQVSAATCRVSPIKGGLRIEARITMPSVGGEEIAVIEAGTPGVWADETRTHRQGNTLIAASDLISETGGAFALNRSDIRITVLGARHSVDIRGCDAG</sequence>
<name>A0A4V2Z8C3_9RHOB</name>
<feature type="chain" id="PRO_5020373152" description="Thiol:disulfide interchange protein DsbD N-terminal domain-containing protein" evidence="1">
    <location>
        <begin position="19"/>
        <end position="267"/>
    </location>
</feature>
<dbReference type="RefSeq" id="WP_132828030.1">
    <property type="nucleotide sequence ID" value="NZ_SMFP01000003.1"/>
</dbReference>
<evidence type="ECO:0000313" key="4">
    <source>
        <dbReference type="Proteomes" id="UP000294662"/>
    </source>
</evidence>
<dbReference type="Pfam" id="PF11412">
    <property type="entry name" value="DsbD_N"/>
    <property type="match status" value="1"/>
</dbReference>
<dbReference type="InterPro" id="IPR028250">
    <property type="entry name" value="DsbDN"/>
</dbReference>
<evidence type="ECO:0000259" key="2">
    <source>
        <dbReference type="Pfam" id="PF11412"/>
    </source>
</evidence>
<evidence type="ECO:0000313" key="3">
    <source>
        <dbReference type="EMBL" id="TDE39776.1"/>
    </source>
</evidence>
<accession>A0A4V2Z8C3</accession>
<keyword evidence="1" id="KW-0732">Signal</keyword>
<organism evidence="3 4">
    <name type="scientific">Antarcticimicrobium sediminis</name>
    <dbReference type="NCBI Taxonomy" id="2546227"/>
    <lineage>
        <taxon>Bacteria</taxon>
        <taxon>Pseudomonadati</taxon>
        <taxon>Pseudomonadota</taxon>
        <taxon>Alphaproteobacteria</taxon>
        <taxon>Rhodobacterales</taxon>
        <taxon>Paracoccaceae</taxon>
        <taxon>Antarcticimicrobium</taxon>
    </lineage>
</organism>
<keyword evidence="4" id="KW-1185">Reference proteome</keyword>
<dbReference type="Proteomes" id="UP000294662">
    <property type="component" value="Unassembled WGS sequence"/>
</dbReference>
<feature type="signal peptide" evidence="1">
    <location>
        <begin position="1"/>
        <end position="18"/>
    </location>
</feature>
<reference evidence="3 4" key="1">
    <citation type="submission" date="2019-03" db="EMBL/GenBank/DDBJ databases">
        <authorList>
            <person name="Zhang S."/>
        </authorList>
    </citation>
    <scope>NUCLEOTIDE SEQUENCE [LARGE SCALE GENOMIC DNA]</scope>
    <source>
        <strain evidence="3 4">S4J41</strain>
    </source>
</reference>
<dbReference type="AlphaFoldDB" id="A0A4V2Z8C3"/>
<proteinExistence type="predicted"/>
<gene>
    <name evidence="3" type="ORF">E1B25_06925</name>
</gene>
<protein>
    <recommendedName>
        <fullName evidence="2">Thiol:disulfide interchange protein DsbD N-terminal domain-containing protein</fullName>
    </recommendedName>
</protein>
<dbReference type="EMBL" id="SMFP01000003">
    <property type="protein sequence ID" value="TDE39776.1"/>
    <property type="molecule type" value="Genomic_DNA"/>
</dbReference>